<dbReference type="RefSeq" id="WP_183336013.1">
    <property type="nucleotide sequence ID" value="NZ_JACHZG010000001.1"/>
</dbReference>
<keyword evidence="3" id="KW-1185">Reference proteome</keyword>
<proteinExistence type="predicted"/>
<organism evidence="2 3">
    <name type="scientific">Microlunatus antarcticus</name>
    <dbReference type="NCBI Taxonomy" id="53388"/>
    <lineage>
        <taxon>Bacteria</taxon>
        <taxon>Bacillati</taxon>
        <taxon>Actinomycetota</taxon>
        <taxon>Actinomycetes</taxon>
        <taxon>Propionibacteriales</taxon>
        <taxon>Propionibacteriaceae</taxon>
        <taxon>Microlunatus</taxon>
    </lineage>
</organism>
<keyword evidence="1" id="KW-0472">Membrane</keyword>
<keyword evidence="1" id="KW-1133">Transmembrane helix</keyword>
<accession>A0A7W5JS06</accession>
<feature type="transmembrane region" description="Helical" evidence="1">
    <location>
        <begin position="249"/>
        <end position="271"/>
    </location>
</feature>
<protein>
    <submittedName>
        <fullName evidence="2">Uncharacterized protein</fullName>
    </submittedName>
</protein>
<evidence type="ECO:0000313" key="2">
    <source>
        <dbReference type="EMBL" id="MBB3325254.1"/>
    </source>
</evidence>
<evidence type="ECO:0000313" key="3">
    <source>
        <dbReference type="Proteomes" id="UP000565572"/>
    </source>
</evidence>
<name>A0A7W5JS06_9ACTN</name>
<dbReference type="AlphaFoldDB" id="A0A7W5JS06"/>
<gene>
    <name evidence="2" type="ORF">FHX39_000198</name>
</gene>
<comment type="caution">
    <text evidence="2">The sequence shown here is derived from an EMBL/GenBank/DDBJ whole genome shotgun (WGS) entry which is preliminary data.</text>
</comment>
<evidence type="ECO:0000256" key="1">
    <source>
        <dbReference type="SAM" id="Phobius"/>
    </source>
</evidence>
<keyword evidence="1" id="KW-0812">Transmembrane</keyword>
<reference evidence="2 3" key="1">
    <citation type="submission" date="2020-08" db="EMBL/GenBank/DDBJ databases">
        <title>Sequencing the genomes of 1000 actinobacteria strains.</title>
        <authorList>
            <person name="Klenk H.-P."/>
        </authorList>
    </citation>
    <scope>NUCLEOTIDE SEQUENCE [LARGE SCALE GENOMIC DNA]</scope>
    <source>
        <strain evidence="2 3">DSM 11053</strain>
    </source>
</reference>
<sequence>MAKPAVRVVHVETAHEKRVAKQVAQKKKLVAQKKRVQQVDRAVTDVTKTVFGSSAKPTKGSRTAPAALVSVDVSKVTTKALADVTSTVLTPRTPLELPTVTLPDLNVAVTLPALDLNVVDLAVVELPSVGVSVGLPQVQVDLPGVLPGAGLPPVAVLATTAPHASSSTSTAAASASSVHPAAAPLLTTHLVHPSLGQSADGAAAVTANQADGRRVVAAHVEAGVSLLAAYGASGAGAGPGVSPDGSAGAGVSGLMIFGLAVSAGLAGLMALHARPAHARSGHTLGLLRQPGFSPD</sequence>
<dbReference type="Proteomes" id="UP000565572">
    <property type="component" value="Unassembled WGS sequence"/>
</dbReference>
<dbReference type="EMBL" id="JACHZG010000001">
    <property type="protein sequence ID" value="MBB3325254.1"/>
    <property type="molecule type" value="Genomic_DNA"/>
</dbReference>